<feature type="compositionally biased region" description="Gly residues" evidence="1">
    <location>
        <begin position="214"/>
        <end position="224"/>
    </location>
</feature>
<feature type="region of interest" description="Disordered" evidence="1">
    <location>
        <begin position="108"/>
        <end position="239"/>
    </location>
</feature>
<sequence length="334" mass="35725">MSSAPTNYKSALLPELVKAIKFAYPNYGVNKIHAHVVKTHLLDLKKEYDDDARPEETKGSYRDATLGEVKKLYKTLSLSNHAMGVTGNEYVPDVNDMEKVVDNTGKGIGKMQLKKEKGGDEKVAAKEKEAGQNDPDTIRLFTVGSATAPPPPPQSDEDSSQPAISSATLNSGGGEGEDGDKGSSKQVPVGEVQLHVPMDKSGTKPHQALISYDGNGGVGGGGKVGKGKKKKKKKKKGGGDGWDVFKVQTADNSMVNAMLMYDQDKKHKTFIHPEQEEGSVYKIVAGIVGKRGVFGALGPTGGRKCYLRGRVVDGGKNVQLMLSEEEGVVEGLNW</sequence>
<comment type="caution">
    <text evidence="2">The sequence shown here is derived from an EMBL/GenBank/DDBJ whole genome shotgun (WGS) entry which is preliminary data.</text>
</comment>
<evidence type="ECO:0000256" key="1">
    <source>
        <dbReference type="SAM" id="MobiDB-lite"/>
    </source>
</evidence>
<dbReference type="Proteomes" id="UP001162640">
    <property type="component" value="Unassembled WGS sequence"/>
</dbReference>
<reference evidence="3" key="1">
    <citation type="journal article" date="2023" name="Commun. Biol.">
        <title>Genome analysis of Parmales, the sister group of diatoms, reveals the evolutionary specialization of diatoms from phago-mixotrophs to photoautotrophs.</title>
        <authorList>
            <person name="Ban H."/>
            <person name="Sato S."/>
            <person name="Yoshikawa S."/>
            <person name="Yamada K."/>
            <person name="Nakamura Y."/>
            <person name="Ichinomiya M."/>
            <person name="Sato N."/>
            <person name="Blanc-Mathieu R."/>
            <person name="Endo H."/>
            <person name="Kuwata A."/>
            <person name="Ogata H."/>
        </authorList>
    </citation>
    <scope>NUCLEOTIDE SEQUENCE [LARGE SCALE GENOMIC DNA]</scope>
</reference>
<feature type="compositionally biased region" description="Basic residues" evidence="1">
    <location>
        <begin position="225"/>
        <end position="236"/>
    </location>
</feature>
<organism evidence="2 3">
    <name type="scientific">Triparma laevis f. inornata</name>
    <dbReference type="NCBI Taxonomy" id="1714386"/>
    <lineage>
        <taxon>Eukaryota</taxon>
        <taxon>Sar</taxon>
        <taxon>Stramenopiles</taxon>
        <taxon>Ochrophyta</taxon>
        <taxon>Bolidophyceae</taxon>
        <taxon>Parmales</taxon>
        <taxon>Triparmaceae</taxon>
        <taxon>Triparma</taxon>
    </lineage>
</organism>
<evidence type="ECO:0000313" key="3">
    <source>
        <dbReference type="Proteomes" id="UP001162640"/>
    </source>
</evidence>
<gene>
    <name evidence="2" type="ORF">TL16_g01363</name>
</gene>
<dbReference type="AlphaFoldDB" id="A0A9W6ZMP7"/>
<name>A0A9W6ZMP7_9STRA</name>
<evidence type="ECO:0000313" key="2">
    <source>
        <dbReference type="EMBL" id="GMH53040.1"/>
    </source>
</evidence>
<dbReference type="EMBL" id="BLQM01000030">
    <property type="protein sequence ID" value="GMH53040.1"/>
    <property type="molecule type" value="Genomic_DNA"/>
</dbReference>
<feature type="compositionally biased region" description="Basic and acidic residues" evidence="1">
    <location>
        <begin position="113"/>
        <end position="131"/>
    </location>
</feature>
<proteinExistence type="predicted"/>
<protein>
    <submittedName>
        <fullName evidence="2">Uncharacterized protein</fullName>
    </submittedName>
</protein>
<accession>A0A9W6ZMP7</accession>